<dbReference type="Proteomes" id="UP000005408">
    <property type="component" value="Unassembled WGS sequence"/>
</dbReference>
<evidence type="ECO:0000313" key="13">
    <source>
        <dbReference type="EnsemblMetazoa" id="G22080.2:cds"/>
    </source>
</evidence>
<dbReference type="Pfam" id="PF18102">
    <property type="entry name" value="DTC"/>
    <property type="match status" value="1"/>
</dbReference>
<dbReference type="InterPro" id="IPR017907">
    <property type="entry name" value="Znf_RING_CS"/>
</dbReference>
<evidence type="ECO:0000256" key="7">
    <source>
        <dbReference type="ARBA" id="ARBA00022771"/>
    </source>
</evidence>
<evidence type="ECO:0000259" key="11">
    <source>
        <dbReference type="PROSITE" id="PS50089"/>
    </source>
</evidence>
<evidence type="ECO:0000256" key="8">
    <source>
        <dbReference type="ARBA" id="ARBA00022833"/>
    </source>
</evidence>
<dbReference type="Pfam" id="PF13639">
    <property type="entry name" value="zf-RING_2"/>
    <property type="match status" value="1"/>
</dbReference>
<keyword evidence="8" id="KW-0862">Zinc</keyword>
<dbReference type="Gene3D" id="3.40.220.10">
    <property type="entry name" value="Leucine Aminopeptidase, subunit E, domain 1"/>
    <property type="match status" value="2"/>
</dbReference>
<keyword evidence="7 9" id="KW-0863">Zinc-finger</keyword>
<evidence type="ECO:0000256" key="3">
    <source>
        <dbReference type="ARBA" id="ARBA00009413"/>
    </source>
</evidence>
<evidence type="ECO:0000256" key="1">
    <source>
        <dbReference type="ARBA" id="ARBA00000900"/>
    </source>
</evidence>
<dbReference type="PANTHER" id="PTHR12622">
    <property type="entry name" value="DELTEX-RELATED"/>
    <property type="match status" value="1"/>
</dbReference>
<dbReference type="PROSITE" id="PS50089">
    <property type="entry name" value="ZF_RING_2"/>
    <property type="match status" value="1"/>
</dbReference>
<name>A0A8W8K5P3_MAGGI</name>
<dbReference type="GO" id="GO:0061630">
    <property type="term" value="F:ubiquitin protein ligase activity"/>
    <property type="evidence" value="ECO:0007669"/>
    <property type="project" value="UniProtKB-EC"/>
</dbReference>
<dbReference type="Gene3D" id="3.30.160.60">
    <property type="entry name" value="Classic Zinc Finger"/>
    <property type="match status" value="1"/>
</dbReference>
<dbReference type="SMART" id="SM00506">
    <property type="entry name" value="A1pp"/>
    <property type="match status" value="1"/>
</dbReference>
<keyword evidence="6" id="KW-0479">Metal-binding</keyword>
<feature type="region of interest" description="Disordered" evidence="10">
    <location>
        <begin position="415"/>
        <end position="445"/>
    </location>
</feature>
<keyword evidence="14" id="KW-1185">Reference proteome</keyword>
<dbReference type="CDD" id="cd19756">
    <property type="entry name" value="Bbox2"/>
    <property type="match status" value="1"/>
</dbReference>
<dbReference type="Pfam" id="PF01661">
    <property type="entry name" value="Macro"/>
    <property type="match status" value="2"/>
</dbReference>
<dbReference type="InterPro" id="IPR013083">
    <property type="entry name" value="Znf_RING/FYVE/PHD"/>
</dbReference>
<accession>A0A8W8K5P3</accession>
<proteinExistence type="inferred from homology"/>
<dbReference type="SUPFAM" id="SSF57850">
    <property type="entry name" value="RING/U-box"/>
    <property type="match status" value="1"/>
</dbReference>
<dbReference type="InterPro" id="IPR043472">
    <property type="entry name" value="Macro_dom-like"/>
</dbReference>
<dbReference type="InterPro" id="IPR039396">
    <property type="entry name" value="Deltex_C"/>
</dbReference>
<reference evidence="13" key="1">
    <citation type="submission" date="2022-08" db="UniProtKB">
        <authorList>
            <consortium name="EnsemblMetazoa"/>
        </authorList>
    </citation>
    <scope>IDENTIFICATION</scope>
    <source>
        <strain evidence="13">05x7-T-G4-1.051#20</strain>
    </source>
</reference>
<feature type="domain" description="Macro" evidence="12">
    <location>
        <begin position="843"/>
        <end position="1030"/>
    </location>
</feature>
<evidence type="ECO:0000256" key="5">
    <source>
        <dbReference type="ARBA" id="ARBA00022679"/>
    </source>
</evidence>
<dbReference type="InterPro" id="IPR039399">
    <property type="entry name" value="Deltex_C_sf"/>
</dbReference>
<evidence type="ECO:0000256" key="2">
    <source>
        <dbReference type="ARBA" id="ARBA00004906"/>
    </source>
</evidence>
<dbReference type="SMART" id="SM00184">
    <property type="entry name" value="RING"/>
    <property type="match status" value="1"/>
</dbReference>
<dbReference type="EnsemblMetazoa" id="G22080.2">
    <property type="protein sequence ID" value="G22080.2:cds"/>
    <property type="gene ID" value="G22080"/>
</dbReference>
<evidence type="ECO:0000256" key="9">
    <source>
        <dbReference type="PROSITE-ProRule" id="PRU00175"/>
    </source>
</evidence>
<dbReference type="PROSITE" id="PS51154">
    <property type="entry name" value="MACRO"/>
    <property type="match status" value="2"/>
</dbReference>
<keyword evidence="5" id="KW-0808">Transferase</keyword>
<dbReference type="InterPro" id="IPR002589">
    <property type="entry name" value="Macro_dom"/>
</dbReference>
<dbReference type="InterPro" id="IPR039398">
    <property type="entry name" value="Deltex_fam"/>
</dbReference>
<dbReference type="CDD" id="cd02907">
    <property type="entry name" value="Macro_Af1521_BAL-like"/>
    <property type="match status" value="1"/>
</dbReference>
<evidence type="ECO:0000313" key="14">
    <source>
        <dbReference type="Proteomes" id="UP000005408"/>
    </source>
</evidence>
<dbReference type="GO" id="GO:0016567">
    <property type="term" value="P:protein ubiquitination"/>
    <property type="evidence" value="ECO:0007669"/>
    <property type="project" value="InterPro"/>
</dbReference>
<feature type="region of interest" description="Disordered" evidence="10">
    <location>
        <begin position="1455"/>
        <end position="1477"/>
    </location>
</feature>
<evidence type="ECO:0000256" key="6">
    <source>
        <dbReference type="ARBA" id="ARBA00022723"/>
    </source>
</evidence>
<comment type="pathway">
    <text evidence="2">Protein modification; protein ubiquitination.</text>
</comment>
<feature type="compositionally biased region" description="Basic and acidic residues" evidence="10">
    <location>
        <begin position="1468"/>
        <end position="1477"/>
    </location>
</feature>
<comment type="similarity">
    <text evidence="3">Belongs to the Deltex family.</text>
</comment>
<dbReference type="GO" id="GO:0007219">
    <property type="term" value="P:Notch signaling pathway"/>
    <property type="evidence" value="ECO:0007669"/>
    <property type="project" value="InterPro"/>
</dbReference>
<feature type="domain" description="Macro" evidence="12">
    <location>
        <begin position="1065"/>
        <end position="1247"/>
    </location>
</feature>
<dbReference type="Gene3D" id="3.30.390.130">
    <property type="match status" value="1"/>
</dbReference>
<evidence type="ECO:0000259" key="12">
    <source>
        <dbReference type="PROSITE" id="PS51154"/>
    </source>
</evidence>
<feature type="domain" description="RING-type" evidence="11">
    <location>
        <begin position="1278"/>
        <end position="1316"/>
    </location>
</feature>
<dbReference type="CDD" id="cd09633">
    <property type="entry name" value="Deltex_C"/>
    <property type="match status" value="1"/>
</dbReference>
<dbReference type="Gene3D" id="3.30.40.10">
    <property type="entry name" value="Zinc/RING finger domain, C3HC4 (zinc finger)"/>
    <property type="match status" value="1"/>
</dbReference>
<dbReference type="SUPFAM" id="SSF52949">
    <property type="entry name" value="Macro domain-like"/>
    <property type="match status" value="2"/>
</dbReference>
<sequence>MAHQNPEETTETSSDFMTFQMESSSIEVSGESNKADAHRFFADQNKMKDFISCRNCKKEFDHVSHKPFLLPCLDAICKSFAGHEKEQIKMHCSDPSCMKNVCVLCAISTHKNHNLCDITEVGKEIETKMENSLKSIELKVEKANTSIDHLSVINETCLKNSQQLQAEIKACFFEAKKALEKREKDLCEAVALHLKEKQMCIETEKKKISSFSSSCEEAICYGKVSSEVNDHNHFLDITNVILPHLEILDNQLPEIEVTLDTMTFSSQSLGSCFETTVNSLGKLSVSNVYMPGCKVVVTPAVCYVGQQIQFKIQLLSSTGNLIDDEDVSVCLKLNGKSFEFINCAFETSSSSFTGFWVPDKSMKISWIVVSNGIELQTLKGVFDIRKTDTSITDSSSEEEQNADIVQLFASEDEVLETPQTDRPNTRSAVAPSGSIGGTTNNGPDNDPEVIFDDESCEFPMPKVFEDETKFCPPVSENLAKFIKMGCTQKADVTKYLDEIKVPENCKNLVPPLINSEIWNNLYVNVQQRDKTIQEAQKILGLAIVPMMNFAEMFKKNKFDMKQAKNLIGKVLQKLEEDKVRQAILIVPKWGTQSWYPKLLEMLIGNPIRLPVIPDLLRLAHNNQLHPLNKRKLFPFACHVSGLNSKFQNDFPSKMDTMGETVFIAKVPMSKRDYQAVKFFGNKLDWFKRISNRAVHTEGSLCISVVDAKSVKNIEDDINQILRSVKTMIFENVLINVNDVELKKAMQHVEQKKPNVCLINSDNDIEIITEGYNDLQEVKGLLLQMTVGKTKESLQLSTGKVNRRAGRTFAKTEEESSNLEMPEKNNQDTNSKKMPLSMNQSIRSRKVELKTKEGLIILIYAGSITRLNVDCIVNAANENLMHGGGVAAAISEAAGYEFDQESRDYVQKNGTIAVGSCCVTSAGKLPYKCVIHTVGPRWGDYKDKKRCLQDLQDFVEATFKEAYKRNMRSIAIPAISCGIFAVPRDKCVEEYYRAAMSFSKNYSFKSLQEIHFVDRDETMVRAIQEFFLQREPSATIIGKSETLEKKNDTNAFVVEETVHSTMPLSNSFTTVNVSNSLQIRIHIGNITDIATEAIVCPQDENYLSKDAIAKYIFRMIPDQQPLPQKMSYGDICSQGLKENSKWKMIIHAITPVYDSEYAKYHAEFAKILKNIIQKIIKTADEARLHSIAIPLLGTGTEEYRTPVETCASSFYKAVMANKSELMYLNNIYLVLKDEEQEKMYLEDFAFINCKITQRPVTNNGKSDDFGKTMKEMHKEGENCCICMDTPTKPKKLRKCGHIFCKECIEQYFEYKPACPSCGTIYGKVTGDQPPGTMSIRTNGTRLQGFNDSSGTIVLMYFFNDGKQAEEHPNPGTVYKGISRTGYLPNNKKGRLIAKLLNLAFSRRLVFTIGRSRTTGHNGVITWNAIHHKTRMDGGPVRFGYPDPTYLDSVLEELKAKGVTEESADDPEEYKEYSREIRY</sequence>
<dbReference type="PROSITE" id="PS00518">
    <property type="entry name" value="ZF_RING_1"/>
    <property type="match status" value="1"/>
</dbReference>
<organism evidence="13 14">
    <name type="scientific">Magallana gigas</name>
    <name type="common">Pacific oyster</name>
    <name type="synonym">Crassostrea gigas</name>
    <dbReference type="NCBI Taxonomy" id="29159"/>
    <lineage>
        <taxon>Eukaryota</taxon>
        <taxon>Metazoa</taxon>
        <taxon>Spiralia</taxon>
        <taxon>Lophotrochozoa</taxon>
        <taxon>Mollusca</taxon>
        <taxon>Bivalvia</taxon>
        <taxon>Autobranchia</taxon>
        <taxon>Pteriomorphia</taxon>
        <taxon>Ostreida</taxon>
        <taxon>Ostreoidea</taxon>
        <taxon>Ostreidae</taxon>
        <taxon>Magallana</taxon>
    </lineage>
</organism>
<evidence type="ECO:0000256" key="10">
    <source>
        <dbReference type="SAM" id="MobiDB-lite"/>
    </source>
</evidence>
<feature type="region of interest" description="Disordered" evidence="10">
    <location>
        <begin position="802"/>
        <end position="835"/>
    </location>
</feature>
<comment type="catalytic activity">
    <reaction evidence="1">
        <text>S-ubiquitinyl-[E2 ubiquitin-conjugating enzyme]-L-cysteine + [acceptor protein]-L-lysine = [E2 ubiquitin-conjugating enzyme]-L-cysteine + N(6)-ubiquitinyl-[acceptor protein]-L-lysine.</text>
        <dbReference type="EC" id="2.3.2.27"/>
    </reaction>
</comment>
<protein>
    <recommendedName>
        <fullName evidence="4">RING-type E3 ubiquitin transferase</fullName>
        <ecNumber evidence="4">2.3.2.27</ecNumber>
    </recommendedName>
</protein>
<dbReference type="GO" id="GO:0008270">
    <property type="term" value="F:zinc ion binding"/>
    <property type="evidence" value="ECO:0007669"/>
    <property type="project" value="UniProtKB-KW"/>
</dbReference>
<feature type="compositionally biased region" description="Polar residues" evidence="10">
    <location>
        <begin position="417"/>
        <end position="427"/>
    </location>
</feature>
<evidence type="ECO:0000256" key="4">
    <source>
        <dbReference type="ARBA" id="ARBA00012483"/>
    </source>
</evidence>
<dbReference type="EC" id="2.3.2.27" evidence="4"/>
<dbReference type="InterPro" id="IPR001841">
    <property type="entry name" value="Znf_RING"/>
</dbReference>